<dbReference type="AlphaFoldDB" id="A0A0R3UKA2"/>
<name>A0A0R3UKA2_MESCO</name>
<evidence type="ECO:0000313" key="1">
    <source>
        <dbReference type="WBParaSite" id="MCOS_0000799601-mRNA-1"/>
    </source>
</evidence>
<dbReference type="WBParaSite" id="MCOS_0000799601-mRNA-1">
    <property type="protein sequence ID" value="MCOS_0000799601-mRNA-1"/>
    <property type="gene ID" value="MCOS_0000799601"/>
</dbReference>
<dbReference type="GO" id="GO:0032040">
    <property type="term" value="C:small-subunit processome"/>
    <property type="evidence" value="ECO:0007669"/>
    <property type="project" value="TreeGrafter"/>
</dbReference>
<protein>
    <submittedName>
        <fullName evidence="1">Cadherin domain-containing protein</fullName>
    </submittedName>
</protein>
<dbReference type="GO" id="GO:0030686">
    <property type="term" value="C:90S preribosome"/>
    <property type="evidence" value="ECO:0007669"/>
    <property type="project" value="TreeGrafter"/>
</dbReference>
<organism evidence="1">
    <name type="scientific">Mesocestoides corti</name>
    <name type="common">Flatworm</name>
    <dbReference type="NCBI Taxonomy" id="53468"/>
    <lineage>
        <taxon>Eukaryota</taxon>
        <taxon>Metazoa</taxon>
        <taxon>Spiralia</taxon>
        <taxon>Lophotrochozoa</taxon>
        <taxon>Platyhelminthes</taxon>
        <taxon>Cestoda</taxon>
        <taxon>Eucestoda</taxon>
        <taxon>Cyclophyllidea</taxon>
        <taxon>Mesocestoididae</taxon>
        <taxon>Mesocestoides</taxon>
    </lineage>
</organism>
<dbReference type="PANTHER" id="PTHR14085:SF3">
    <property type="entry name" value="WD REPEAT-CONTAINING PROTEIN 46"/>
    <property type="match status" value="1"/>
</dbReference>
<accession>A0A0R3UKA2</accession>
<sequence length="74" mass="8302">LQFSRKAKFASQQVSKVTSIQPERAGFIEKEDDEVITQDVIRQHVDLGSATKQFELSLNSGPYSINYSRSGRLA</sequence>
<proteinExistence type="predicted"/>
<dbReference type="GO" id="GO:0000462">
    <property type="term" value="P:maturation of SSU-rRNA from tricistronic rRNA transcript (SSU-rRNA, 5.8S rRNA, LSU-rRNA)"/>
    <property type="evidence" value="ECO:0007669"/>
    <property type="project" value="TreeGrafter"/>
</dbReference>
<dbReference type="PANTHER" id="PTHR14085">
    <property type="entry name" value="WD-REPEAT PROTEIN BING4"/>
    <property type="match status" value="1"/>
</dbReference>
<dbReference type="InterPro" id="IPR040315">
    <property type="entry name" value="WDR46/Utp7"/>
</dbReference>
<reference evidence="1" key="1">
    <citation type="submission" date="2017-02" db="UniProtKB">
        <authorList>
            <consortium name="WormBaseParasite"/>
        </authorList>
    </citation>
    <scope>IDENTIFICATION</scope>
</reference>